<keyword evidence="1" id="KW-1133">Transmembrane helix</keyword>
<dbReference type="EMBL" id="CABIKM010000026">
    <property type="protein sequence ID" value="VUZ85301.1"/>
    <property type="molecule type" value="Genomic_DNA"/>
</dbReference>
<evidence type="ECO:0000313" key="2">
    <source>
        <dbReference type="EMBL" id="VUZ85301.1"/>
    </source>
</evidence>
<name>A0A564ZIX9_9BACT</name>
<feature type="transmembrane region" description="Helical" evidence="1">
    <location>
        <begin position="33"/>
        <end position="51"/>
    </location>
</feature>
<keyword evidence="1" id="KW-0472">Membrane</keyword>
<accession>A0A564ZIX9</accession>
<proteinExistence type="predicted"/>
<reference evidence="2 3" key="1">
    <citation type="submission" date="2019-07" db="EMBL/GenBank/DDBJ databases">
        <authorList>
            <person name="Cremers G."/>
        </authorList>
    </citation>
    <scope>NUCLEOTIDE SEQUENCE [LARGE SCALE GENOMIC DNA]</scope>
</reference>
<organism evidence="2 3">
    <name type="scientific">Candidatus Methylomirabilis lanthanidiphila</name>
    <dbReference type="NCBI Taxonomy" id="2211376"/>
    <lineage>
        <taxon>Bacteria</taxon>
        <taxon>Candidatus Methylomirabilota</taxon>
        <taxon>Candidatus Methylomirabilia</taxon>
        <taxon>Candidatus Methylomirabilales</taxon>
        <taxon>Candidatus Methylomirabilaceae</taxon>
        <taxon>Candidatus Methylomirabilis</taxon>
    </lineage>
</organism>
<evidence type="ECO:0000256" key="1">
    <source>
        <dbReference type="SAM" id="Phobius"/>
    </source>
</evidence>
<dbReference type="Proteomes" id="UP000334340">
    <property type="component" value="Unassembled WGS sequence"/>
</dbReference>
<evidence type="ECO:0000313" key="3">
    <source>
        <dbReference type="Proteomes" id="UP000334340"/>
    </source>
</evidence>
<keyword evidence="3" id="KW-1185">Reference proteome</keyword>
<gene>
    <name evidence="2" type="ORF">MELA_01684</name>
</gene>
<keyword evidence="1" id="KW-0812">Transmembrane</keyword>
<sequence>MTIRVLLQSRASVATPSAQHSGIIMVDKWKPYAILKLVMCYLVGGMLYEYTGY</sequence>
<protein>
    <submittedName>
        <fullName evidence="2">Uncharacterized protein</fullName>
    </submittedName>
</protein>
<dbReference type="AlphaFoldDB" id="A0A564ZIX9"/>